<dbReference type="SUPFAM" id="SSF47729">
    <property type="entry name" value="IHF-like DNA-binding proteins"/>
    <property type="match status" value="1"/>
</dbReference>
<dbReference type="SMART" id="SM00411">
    <property type="entry name" value="BHL"/>
    <property type="match status" value="1"/>
</dbReference>
<gene>
    <name evidence="5" type="ORF">H9874_04110</name>
</gene>
<keyword evidence="3 5" id="KW-0238">DNA-binding</keyword>
<proteinExistence type="inferred from homology"/>
<dbReference type="GO" id="GO:0030527">
    <property type="term" value="F:structural constituent of chromatin"/>
    <property type="evidence" value="ECO:0007669"/>
    <property type="project" value="InterPro"/>
</dbReference>
<dbReference type="PROSITE" id="PS00045">
    <property type="entry name" value="HISTONE_LIKE"/>
    <property type="match status" value="1"/>
</dbReference>
<dbReference type="PANTHER" id="PTHR33175:SF3">
    <property type="entry name" value="DNA-BINDING PROTEIN HU-BETA"/>
    <property type="match status" value="1"/>
</dbReference>
<accession>A0A9D1U8D2</accession>
<reference evidence="5" key="1">
    <citation type="journal article" date="2021" name="PeerJ">
        <title>Extensive microbial diversity within the chicken gut microbiome revealed by metagenomics and culture.</title>
        <authorList>
            <person name="Gilroy R."/>
            <person name="Ravi A."/>
            <person name="Getino M."/>
            <person name="Pursley I."/>
            <person name="Horton D.L."/>
            <person name="Alikhan N.F."/>
            <person name="Baker D."/>
            <person name="Gharbi K."/>
            <person name="Hall N."/>
            <person name="Watson M."/>
            <person name="Adriaenssens E.M."/>
            <person name="Foster-Nyarko E."/>
            <person name="Jarju S."/>
            <person name="Secka A."/>
            <person name="Antonio M."/>
            <person name="Oren A."/>
            <person name="Chaudhuri R.R."/>
            <person name="La Ragione R."/>
            <person name="Hildebrand F."/>
            <person name="Pallen M.J."/>
        </authorList>
    </citation>
    <scope>NUCLEOTIDE SEQUENCE</scope>
    <source>
        <strain evidence="5">ChiSxjej5B17-1746</strain>
    </source>
</reference>
<evidence type="ECO:0000313" key="6">
    <source>
        <dbReference type="Proteomes" id="UP000824264"/>
    </source>
</evidence>
<dbReference type="InterPro" id="IPR020816">
    <property type="entry name" value="Histone-like_DNA-bd_CS"/>
</dbReference>
<evidence type="ECO:0000256" key="3">
    <source>
        <dbReference type="ARBA" id="ARBA00023125"/>
    </source>
</evidence>
<comment type="caution">
    <text evidence="5">The sequence shown here is derived from an EMBL/GenBank/DDBJ whole genome shotgun (WGS) entry which is preliminary data.</text>
</comment>
<keyword evidence="2" id="KW-0226">DNA condensation</keyword>
<dbReference type="EMBL" id="DXGI01000147">
    <property type="protein sequence ID" value="HIW78312.1"/>
    <property type="molecule type" value="Genomic_DNA"/>
</dbReference>
<dbReference type="Proteomes" id="UP000824264">
    <property type="component" value="Unassembled WGS sequence"/>
</dbReference>
<dbReference type="AlphaFoldDB" id="A0A9D1U8D2"/>
<dbReference type="InterPro" id="IPR010992">
    <property type="entry name" value="IHF-like_DNA-bd_dom_sf"/>
</dbReference>
<reference evidence="5" key="2">
    <citation type="submission" date="2021-04" db="EMBL/GenBank/DDBJ databases">
        <authorList>
            <person name="Gilroy R."/>
        </authorList>
    </citation>
    <scope>NUCLEOTIDE SEQUENCE</scope>
    <source>
        <strain evidence="5">ChiSxjej5B17-1746</strain>
    </source>
</reference>
<evidence type="ECO:0000313" key="5">
    <source>
        <dbReference type="EMBL" id="HIW78312.1"/>
    </source>
</evidence>
<evidence type="ECO:0000256" key="4">
    <source>
        <dbReference type="RuleBase" id="RU003939"/>
    </source>
</evidence>
<comment type="similarity">
    <text evidence="1 4">Belongs to the bacterial histone-like protein family.</text>
</comment>
<sequence length="92" mass="10009">MMTKADLVAQIAAKANMTKAAAERSLNAMLESVQDLLAEEGKLTLTGFGTFTAETRQERQGRNPRTGEAITIAASKVVRFRPGKMLRDAINK</sequence>
<evidence type="ECO:0000256" key="1">
    <source>
        <dbReference type="ARBA" id="ARBA00010529"/>
    </source>
</evidence>
<dbReference type="InterPro" id="IPR000119">
    <property type="entry name" value="Hist_DNA-bd"/>
</dbReference>
<dbReference type="GO" id="GO:0030261">
    <property type="term" value="P:chromosome condensation"/>
    <property type="evidence" value="ECO:0007669"/>
    <property type="project" value="UniProtKB-KW"/>
</dbReference>
<evidence type="ECO:0000256" key="2">
    <source>
        <dbReference type="ARBA" id="ARBA00023067"/>
    </source>
</evidence>
<dbReference type="PANTHER" id="PTHR33175">
    <property type="entry name" value="DNA-BINDING PROTEIN HU"/>
    <property type="match status" value="1"/>
</dbReference>
<protein>
    <submittedName>
        <fullName evidence="5">HU family DNA-binding protein</fullName>
    </submittedName>
</protein>
<dbReference type="Gene3D" id="4.10.520.10">
    <property type="entry name" value="IHF-like DNA-binding proteins"/>
    <property type="match status" value="1"/>
</dbReference>
<organism evidence="5 6">
    <name type="scientific">Candidatus Bilophila faecipullorum</name>
    <dbReference type="NCBI Taxonomy" id="2838482"/>
    <lineage>
        <taxon>Bacteria</taxon>
        <taxon>Pseudomonadati</taxon>
        <taxon>Thermodesulfobacteriota</taxon>
        <taxon>Desulfovibrionia</taxon>
        <taxon>Desulfovibrionales</taxon>
        <taxon>Desulfovibrionaceae</taxon>
        <taxon>Bilophila</taxon>
    </lineage>
</organism>
<dbReference type="GO" id="GO:0003677">
    <property type="term" value="F:DNA binding"/>
    <property type="evidence" value="ECO:0007669"/>
    <property type="project" value="UniProtKB-KW"/>
</dbReference>
<dbReference type="GO" id="GO:0005829">
    <property type="term" value="C:cytosol"/>
    <property type="evidence" value="ECO:0007669"/>
    <property type="project" value="TreeGrafter"/>
</dbReference>
<name>A0A9D1U8D2_9BACT</name>
<dbReference type="Pfam" id="PF00216">
    <property type="entry name" value="Bac_DNA_binding"/>
    <property type="match status" value="1"/>
</dbReference>
<dbReference type="CDD" id="cd13831">
    <property type="entry name" value="HU"/>
    <property type="match status" value="1"/>
</dbReference>
<dbReference type="PRINTS" id="PR01727">
    <property type="entry name" value="DNABINDINGHU"/>
</dbReference>